<feature type="transmembrane region" description="Helical" evidence="1">
    <location>
        <begin position="20"/>
        <end position="42"/>
    </location>
</feature>
<dbReference type="GO" id="GO:0006506">
    <property type="term" value="P:GPI anchor biosynthetic process"/>
    <property type="evidence" value="ECO:0007669"/>
    <property type="project" value="InterPro"/>
</dbReference>
<name>A0A8B8CV70_CRAVI</name>
<keyword evidence="1" id="KW-1133">Transmembrane helix</keyword>
<protein>
    <submittedName>
        <fullName evidence="3">Phosphatidylinositol N-acetylglucosaminyltransferase subunit Q-like</fullName>
    </submittedName>
</protein>
<keyword evidence="1" id="KW-0472">Membrane</keyword>
<evidence type="ECO:0000313" key="2">
    <source>
        <dbReference type="Proteomes" id="UP000694844"/>
    </source>
</evidence>
<reference evidence="3" key="1">
    <citation type="submission" date="2025-08" db="UniProtKB">
        <authorList>
            <consortium name="RefSeq"/>
        </authorList>
    </citation>
    <scope>IDENTIFICATION</scope>
    <source>
        <tissue evidence="3">Whole sample</tissue>
    </source>
</reference>
<dbReference type="GeneID" id="111122222"/>
<feature type="transmembrane region" description="Helical" evidence="1">
    <location>
        <begin position="114"/>
        <end position="138"/>
    </location>
</feature>
<accession>A0A8B8CV70</accession>
<evidence type="ECO:0000256" key="1">
    <source>
        <dbReference type="SAM" id="Phobius"/>
    </source>
</evidence>
<keyword evidence="1" id="KW-0812">Transmembrane</keyword>
<dbReference type="RefSeq" id="XP_022319570.1">
    <property type="nucleotide sequence ID" value="XM_022463862.1"/>
</dbReference>
<dbReference type="KEGG" id="cvn:111122222"/>
<dbReference type="GO" id="GO:0005783">
    <property type="term" value="C:endoplasmic reticulum"/>
    <property type="evidence" value="ECO:0007669"/>
    <property type="project" value="TreeGrafter"/>
</dbReference>
<proteinExistence type="predicted"/>
<feature type="transmembrane region" description="Helical" evidence="1">
    <location>
        <begin position="197"/>
        <end position="218"/>
    </location>
</feature>
<dbReference type="GO" id="GO:0016020">
    <property type="term" value="C:membrane"/>
    <property type="evidence" value="ECO:0007669"/>
    <property type="project" value="InterPro"/>
</dbReference>
<organism evidence="2 3">
    <name type="scientific">Crassostrea virginica</name>
    <name type="common">Eastern oyster</name>
    <dbReference type="NCBI Taxonomy" id="6565"/>
    <lineage>
        <taxon>Eukaryota</taxon>
        <taxon>Metazoa</taxon>
        <taxon>Spiralia</taxon>
        <taxon>Lophotrochozoa</taxon>
        <taxon>Mollusca</taxon>
        <taxon>Bivalvia</taxon>
        <taxon>Autobranchia</taxon>
        <taxon>Pteriomorphia</taxon>
        <taxon>Ostreida</taxon>
        <taxon>Ostreoidea</taxon>
        <taxon>Ostreidae</taxon>
        <taxon>Crassostrea</taxon>
    </lineage>
</organism>
<keyword evidence="2" id="KW-1185">Reference proteome</keyword>
<feature type="transmembrane region" description="Helical" evidence="1">
    <location>
        <begin position="160"/>
        <end position="185"/>
    </location>
</feature>
<dbReference type="PANTHER" id="PTHR21329:SF3">
    <property type="entry name" value="PHOSPHATIDYLINOSITOL N-ACETYLGLUCOSAMINYLTRANSFERASE SUBUNIT Q"/>
    <property type="match status" value="1"/>
</dbReference>
<feature type="transmembrane region" description="Helical" evidence="1">
    <location>
        <begin position="82"/>
        <end position="102"/>
    </location>
</feature>
<gene>
    <name evidence="3" type="primary">LOC111122222</name>
</gene>
<sequence>MIGMMVMYLFIHNSLSDQLGAHIITWAYAVADYLYTLVTWLMGAPAGLKLNKQLTEFLGHFFLYHIYLWKRYLGILQPVLGSVLWSASLLGVLGFTAQLCFLRDVLSMMTLHIYCFYVYAARLYQFQVYALSAFWRLFRGKKWNILRQRLDSVRYNVDQLFLGTLLFTILLFTLPTSALYYVVFTMLRLPVLIAHQVFYKIVQTVDMLPLYSVVMWLINSGTMSGDALFTSLPQKSSNTSQYFHYR</sequence>
<dbReference type="InterPro" id="IPR007720">
    <property type="entry name" value="PigQ/GPI1"/>
</dbReference>
<dbReference type="Proteomes" id="UP000694844">
    <property type="component" value="Chromosome 2"/>
</dbReference>
<dbReference type="PANTHER" id="PTHR21329">
    <property type="entry name" value="PHOSPHATIDYLINOSITOL N-ACETYLGLUCOSAMINYLTRANSFERASE SUBUNIT Q-RELATED"/>
    <property type="match status" value="1"/>
</dbReference>
<dbReference type="Pfam" id="PF05024">
    <property type="entry name" value="Gpi1"/>
    <property type="match status" value="1"/>
</dbReference>
<evidence type="ECO:0000313" key="3">
    <source>
        <dbReference type="RefSeq" id="XP_022319570.1"/>
    </source>
</evidence>
<dbReference type="AlphaFoldDB" id="A0A8B8CV70"/>
<dbReference type="OrthoDB" id="70250at2759"/>